<dbReference type="Proteomes" id="UP000886595">
    <property type="component" value="Unassembled WGS sequence"/>
</dbReference>
<feature type="compositionally biased region" description="Basic and acidic residues" evidence="1">
    <location>
        <begin position="294"/>
        <end position="323"/>
    </location>
</feature>
<evidence type="ECO:0000313" key="3">
    <source>
        <dbReference type="Proteomes" id="UP000886595"/>
    </source>
</evidence>
<name>A0A8X7W3W1_BRACI</name>
<feature type="region of interest" description="Disordered" evidence="1">
    <location>
        <begin position="54"/>
        <end position="112"/>
    </location>
</feature>
<feature type="compositionally biased region" description="Acidic residues" evidence="1">
    <location>
        <begin position="331"/>
        <end position="342"/>
    </location>
</feature>
<feature type="compositionally biased region" description="Basic and acidic residues" evidence="1">
    <location>
        <begin position="268"/>
        <end position="282"/>
    </location>
</feature>
<evidence type="ECO:0000313" key="2">
    <source>
        <dbReference type="EMBL" id="KAG2323369.1"/>
    </source>
</evidence>
<evidence type="ECO:0000256" key="1">
    <source>
        <dbReference type="SAM" id="MobiDB-lite"/>
    </source>
</evidence>
<comment type="caution">
    <text evidence="2">The sequence shown here is derived from an EMBL/GenBank/DDBJ whole genome shotgun (WGS) entry which is preliminary data.</text>
</comment>
<sequence length="421" mass="47126">MSRNTSRLRSLRFLRTLLTLRNRPRWRRKRRRERRGPRRTFKRIRTTNPRIAKKTALGAASEDRPKKKAKKKAAAVASEEREPSLKFPLNAKRKKAGPADGPTGCPRNSRASLDPGVDRVHFSCDEKTPLAQNPRQCTELTRQIRGGTKDLPLIDDLYFSADYIYAARYRKLSDGSMNYLVEKYDSALKQTMIELGLSQKLTRVRGSALERIRDEQKKAKDQAAEEKEVLRVKFEELEGKLKSDRAVKKELVREKDRLEKANAALEKEKAELQAEKSDDRPGETLVGTMSAPAEKVEVPEKSVVEEDARSAQEEGLKSAHPEDPVEVSDTSSEEEEEEDQTEEVPSSTPSESKEAGEIPESGVRNTVPPGGGDTLVPDADLPLSTSEGVENRDAVALEVIPSVPSVMVGVHIRDLERSLLL</sequence>
<organism evidence="2 3">
    <name type="scientific">Brassica carinata</name>
    <name type="common">Ethiopian mustard</name>
    <name type="synonym">Abyssinian cabbage</name>
    <dbReference type="NCBI Taxonomy" id="52824"/>
    <lineage>
        <taxon>Eukaryota</taxon>
        <taxon>Viridiplantae</taxon>
        <taxon>Streptophyta</taxon>
        <taxon>Embryophyta</taxon>
        <taxon>Tracheophyta</taxon>
        <taxon>Spermatophyta</taxon>
        <taxon>Magnoliopsida</taxon>
        <taxon>eudicotyledons</taxon>
        <taxon>Gunneridae</taxon>
        <taxon>Pentapetalae</taxon>
        <taxon>rosids</taxon>
        <taxon>malvids</taxon>
        <taxon>Brassicales</taxon>
        <taxon>Brassicaceae</taxon>
        <taxon>Brassiceae</taxon>
        <taxon>Brassica</taxon>
    </lineage>
</organism>
<accession>A0A8X7W3W1</accession>
<feature type="region of interest" description="Disordered" evidence="1">
    <location>
        <begin position="268"/>
        <end position="389"/>
    </location>
</feature>
<gene>
    <name evidence="2" type="ORF">Bca52824_016582</name>
</gene>
<keyword evidence="3" id="KW-1185">Reference proteome</keyword>
<dbReference type="AlphaFoldDB" id="A0A8X7W3W1"/>
<reference evidence="2 3" key="1">
    <citation type="submission" date="2020-02" db="EMBL/GenBank/DDBJ databases">
        <authorList>
            <person name="Ma Q."/>
            <person name="Huang Y."/>
            <person name="Song X."/>
            <person name="Pei D."/>
        </authorList>
    </citation>
    <scope>NUCLEOTIDE SEQUENCE [LARGE SCALE GENOMIC DNA]</scope>
    <source>
        <strain evidence="2">Sxm20200214</strain>
        <tissue evidence="2">Leaf</tissue>
    </source>
</reference>
<protein>
    <submittedName>
        <fullName evidence="2">Uncharacterized protein</fullName>
    </submittedName>
</protein>
<proteinExistence type="predicted"/>
<dbReference type="EMBL" id="JAAMPC010000003">
    <property type="protein sequence ID" value="KAG2323369.1"/>
    <property type="molecule type" value="Genomic_DNA"/>
</dbReference>